<evidence type="ECO:0000313" key="1">
    <source>
        <dbReference type="EMBL" id="ATB35204.1"/>
    </source>
</evidence>
<dbReference type="Proteomes" id="UP000217257">
    <property type="component" value="Chromosome"/>
</dbReference>
<dbReference type="EMBL" id="CP022098">
    <property type="protein sequence ID" value="ATB35204.1"/>
    <property type="molecule type" value="Genomic_DNA"/>
</dbReference>
<reference evidence="1 2" key="1">
    <citation type="submission" date="2017-06" db="EMBL/GenBank/DDBJ databases">
        <title>Sequencing and comparative analysis of myxobacterial genomes.</title>
        <authorList>
            <person name="Rupp O."/>
            <person name="Goesmann A."/>
            <person name="Sogaard-Andersen L."/>
        </authorList>
    </citation>
    <scope>NUCLEOTIDE SEQUENCE [LARGE SCALE GENOMIC DNA]</scope>
    <source>
        <strain evidence="1 2">DSM 52655</strain>
    </source>
</reference>
<dbReference type="AlphaFoldDB" id="A0A250ITY5"/>
<gene>
    <name evidence="1" type="ORF">CYFUS_000616</name>
</gene>
<dbReference type="KEGG" id="cfus:CYFUS_000616"/>
<protein>
    <submittedName>
        <fullName evidence="1">Uncharacterized protein</fullName>
    </submittedName>
</protein>
<dbReference type="RefSeq" id="WP_232537326.1">
    <property type="nucleotide sequence ID" value="NZ_CP022098.1"/>
</dbReference>
<accession>A0A250ITY5</accession>
<name>A0A250ITY5_9BACT</name>
<proteinExistence type="predicted"/>
<organism evidence="1 2">
    <name type="scientific">Cystobacter fuscus</name>
    <dbReference type="NCBI Taxonomy" id="43"/>
    <lineage>
        <taxon>Bacteria</taxon>
        <taxon>Pseudomonadati</taxon>
        <taxon>Myxococcota</taxon>
        <taxon>Myxococcia</taxon>
        <taxon>Myxococcales</taxon>
        <taxon>Cystobacterineae</taxon>
        <taxon>Archangiaceae</taxon>
        <taxon>Cystobacter</taxon>
    </lineage>
</organism>
<evidence type="ECO:0000313" key="2">
    <source>
        <dbReference type="Proteomes" id="UP000217257"/>
    </source>
</evidence>
<sequence length="108" mass="11743">MLRLLLVIAMVNGLVPSFGEALEAVVHYVASGHVAHFESGETDLNTGKEHGCGPTDHHCRCCASQSVIPVVVHRWVLVDVVESPRTPFVHEKVAEGMRARLLRPPISA</sequence>